<keyword evidence="3" id="KW-1185">Reference proteome</keyword>
<dbReference type="AlphaFoldDB" id="B4IGD0"/>
<dbReference type="STRING" id="7238.B4IGD0"/>
<dbReference type="InterPro" id="IPR035991">
    <property type="entry name" value="Casein_kinase_II_beta-like"/>
</dbReference>
<dbReference type="PANTHER" id="PTHR11740:SF0">
    <property type="entry name" value="CASEIN KINASE II SUBUNIT BETA"/>
    <property type="match status" value="1"/>
</dbReference>
<dbReference type="InterPro" id="IPR000704">
    <property type="entry name" value="Casein_kinase_II_reg-sub"/>
</dbReference>
<organism evidence="3">
    <name type="scientific">Drosophila sechellia</name>
    <name type="common">Fruit fly</name>
    <dbReference type="NCBI Taxonomy" id="7238"/>
    <lineage>
        <taxon>Eukaryota</taxon>
        <taxon>Metazoa</taxon>
        <taxon>Ecdysozoa</taxon>
        <taxon>Arthropoda</taxon>
        <taxon>Hexapoda</taxon>
        <taxon>Insecta</taxon>
        <taxon>Pterygota</taxon>
        <taxon>Neoptera</taxon>
        <taxon>Endopterygota</taxon>
        <taxon>Diptera</taxon>
        <taxon>Brachycera</taxon>
        <taxon>Muscomorpha</taxon>
        <taxon>Ephydroidea</taxon>
        <taxon>Drosophilidae</taxon>
        <taxon>Drosophila</taxon>
        <taxon>Sophophora</taxon>
    </lineage>
</organism>
<dbReference type="FunFam" id="2.20.25.20:FF:000001">
    <property type="entry name" value="Casein kinase II subunit beta"/>
    <property type="match status" value="1"/>
</dbReference>
<dbReference type="Gene3D" id="2.20.25.20">
    <property type="match status" value="2"/>
</dbReference>
<reference evidence="2 3" key="1">
    <citation type="journal article" date="2007" name="Nature">
        <title>Evolution of genes and genomes on the Drosophila phylogeny.</title>
        <authorList>
            <consortium name="Drosophila 12 Genomes Consortium"/>
            <person name="Clark A.G."/>
            <person name="Eisen M.B."/>
            <person name="Smith D.R."/>
            <person name="Bergman C.M."/>
            <person name="Oliver B."/>
            <person name="Markow T.A."/>
            <person name="Kaufman T.C."/>
            <person name="Kellis M."/>
            <person name="Gelbart W."/>
            <person name="Iyer V.N."/>
            <person name="Pollard D.A."/>
            <person name="Sackton T.B."/>
            <person name="Larracuente A.M."/>
            <person name="Singh N.D."/>
            <person name="Abad J.P."/>
            <person name="Abt D.N."/>
            <person name="Adryan B."/>
            <person name="Aguade M."/>
            <person name="Akashi H."/>
            <person name="Anderson W.W."/>
            <person name="Aquadro C.F."/>
            <person name="Ardell D.H."/>
            <person name="Arguello R."/>
            <person name="Artieri C.G."/>
            <person name="Barbash D.A."/>
            <person name="Barker D."/>
            <person name="Barsanti P."/>
            <person name="Batterham P."/>
            <person name="Batzoglou S."/>
            <person name="Begun D."/>
            <person name="Bhutkar A."/>
            <person name="Blanco E."/>
            <person name="Bosak S.A."/>
            <person name="Bradley R.K."/>
            <person name="Brand A.D."/>
            <person name="Brent M.R."/>
            <person name="Brooks A.N."/>
            <person name="Brown R.H."/>
            <person name="Butlin R.K."/>
            <person name="Caggese C."/>
            <person name="Calvi B.R."/>
            <person name="Bernardo de Carvalho A."/>
            <person name="Caspi A."/>
            <person name="Castrezana S."/>
            <person name="Celniker S.E."/>
            <person name="Chang J.L."/>
            <person name="Chapple C."/>
            <person name="Chatterji S."/>
            <person name="Chinwalla A."/>
            <person name="Civetta A."/>
            <person name="Clifton S.W."/>
            <person name="Comeron J.M."/>
            <person name="Costello J.C."/>
            <person name="Coyne J.A."/>
            <person name="Daub J."/>
            <person name="David R.G."/>
            <person name="Delcher A.L."/>
            <person name="Delehaunty K."/>
            <person name="Do C.B."/>
            <person name="Ebling H."/>
            <person name="Edwards K."/>
            <person name="Eickbush T."/>
            <person name="Evans J.D."/>
            <person name="Filipski A."/>
            <person name="Findeiss S."/>
            <person name="Freyhult E."/>
            <person name="Fulton L."/>
            <person name="Fulton R."/>
            <person name="Garcia A.C."/>
            <person name="Gardiner A."/>
            <person name="Garfield D.A."/>
            <person name="Garvin B.E."/>
            <person name="Gibson G."/>
            <person name="Gilbert D."/>
            <person name="Gnerre S."/>
            <person name="Godfrey J."/>
            <person name="Good R."/>
            <person name="Gotea V."/>
            <person name="Gravely B."/>
            <person name="Greenberg A.J."/>
            <person name="Griffiths-Jones S."/>
            <person name="Gross S."/>
            <person name="Guigo R."/>
            <person name="Gustafson E.A."/>
            <person name="Haerty W."/>
            <person name="Hahn M.W."/>
            <person name="Halligan D.L."/>
            <person name="Halpern A.L."/>
            <person name="Halter G.M."/>
            <person name="Han M.V."/>
            <person name="Heger A."/>
            <person name="Hillier L."/>
            <person name="Hinrichs A.S."/>
            <person name="Holmes I."/>
            <person name="Hoskins R.A."/>
            <person name="Hubisz M.J."/>
            <person name="Hultmark D."/>
            <person name="Huntley M.A."/>
            <person name="Jaffe D.B."/>
            <person name="Jagadeeshan S."/>
            <person name="Jeck W.R."/>
            <person name="Johnson J."/>
            <person name="Jones C.D."/>
            <person name="Jordan W.C."/>
            <person name="Karpen G.H."/>
            <person name="Kataoka E."/>
            <person name="Keightley P.D."/>
            <person name="Kheradpour P."/>
            <person name="Kirkness E.F."/>
            <person name="Koerich L.B."/>
            <person name="Kristiansen K."/>
            <person name="Kudrna D."/>
            <person name="Kulathinal R.J."/>
            <person name="Kumar S."/>
            <person name="Kwok R."/>
            <person name="Lander E."/>
            <person name="Langley C.H."/>
            <person name="Lapoint R."/>
            <person name="Lazzaro B.P."/>
            <person name="Lee S.J."/>
            <person name="Levesque L."/>
            <person name="Li R."/>
            <person name="Lin C.F."/>
            <person name="Lin M.F."/>
            <person name="Lindblad-Toh K."/>
            <person name="Llopart A."/>
            <person name="Long M."/>
            <person name="Low L."/>
            <person name="Lozovsky E."/>
            <person name="Lu J."/>
            <person name="Luo M."/>
            <person name="Machado C.A."/>
            <person name="Makalowski W."/>
            <person name="Marzo M."/>
            <person name="Matsuda M."/>
            <person name="Matzkin L."/>
            <person name="McAllister B."/>
            <person name="McBride C.S."/>
            <person name="McKernan B."/>
            <person name="McKernan K."/>
            <person name="Mendez-Lago M."/>
            <person name="Minx P."/>
            <person name="Mollenhauer M.U."/>
            <person name="Montooth K."/>
            <person name="Mount S.M."/>
            <person name="Mu X."/>
            <person name="Myers E."/>
            <person name="Negre B."/>
            <person name="Newfeld S."/>
            <person name="Nielsen R."/>
            <person name="Noor M.A."/>
            <person name="O'Grady P."/>
            <person name="Pachter L."/>
            <person name="Papaceit M."/>
            <person name="Parisi M.J."/>
            <person name="Parisi M."/>
            <person name="Parts L."/>
            <person name="Pedersen J.S."/>
            <person name="Pesole G."/>
            <person name="Phillippy A.M."/>
            <person name="Ponting C.P."/>
            <person name="Pop M."/>
            <person name="Porcelli D."/>
            <person name="Powell J.R."/>
            <person name="Prohaska S."/>
            <person name="Pruitt K."/>
            <person name="Puig M."/>
            <person name="Quesneville H."/>
            <person name="Ram K.R."/>
            <person name="Rand D."/>
            <person name="Rasmussen M.D."/>
            <person name="Reed L.K."/>
            <person name="Reenan R."/>
            <person name="Reily A."/>
            <person name="Remington K.A."/>
            <person name="Rieger T.T."/>
            <person name="Ritchie M.G."/>
            <person name="Robin C."/>
            <person name="Rogers Y.H."/>
            <person name="Rohde C."/>
            <person name="Rozas J."/>
            <person name="Rubenfield M.J."/>
            <person name="Ruiz A."/>
            <person name="Russo S."/>
            <person name="Salzberg S.L."/>
            <person name="Sanchez-Gracia A."/>
            <person name="Saranga D.J."/>
            <person name="Sato H."/>
            <person name="Schaeffer S.W."/>
            <person name="Schatz M.C."/>
            <person name="Schlenke T."/>
            <person name="Schwartz R."/>
            <person name="Segarra C."/>
            <person name="Singh R.S."/>
            <person name="Sirot L."/>
            <person name="Sirota M."/>
            <person name="Sisneros N.B."/>
            <person name="Smith C.D."/>
            <person name="Smith T.F."/>
            <person name="Spieth J."/>
            <person name="Stage D.E."/>
            <person name="Stark A."/>
            <person name="Stephan W."/>
            <person name="Strausberg R.L."/>
            <person name="Strempel S."/>
            <person name="Sturgill D."/>
            <person name="Sutton G."/>
            <person name="Sutton G.G."/>
            <person name="Tao W."/>
            <person name="Teichmann S."/>
            <person name="Tobari Y.N."/>
            <person name="Tomimura Y."/>
            <person name="Tsolas J.M."/>
            <person name="Valente V.L."/>
            <person name="Venter E."/>
            <person name="Venter J.C."/>
            <person name="Vicario S."/>
            <person name="Vieira F.G."/>
            <person name="Vilella A.J."/>
            <person name="Villasante A."/>
            <person name="Walenz B."/>
            <person name="Wang J."/>
            <person name="Wasserman M."/>
            <person name="Watts T."/>
            <person name="Wilson D."/>
            <person name="Wilson R.K."/>
            <person name="Wing R.A."/>
            <person name="Wolfner M.F."/>
            <person name="Wong A."/>
            <person name="Wong G.K."/>
            <person name="Wu C.I."/>
            <person name="Wu G."/>
            <person name="Yamamoto D."/>
            <person name="Yang H.P."/>
            <person name="Yang S.P."/>
            <person name="Yorke J.A."/>
            <person name="Yoshida K."/>
            <person name="Zdobnov E."/>
            <person name="Zhang P."/>
            <person name="Zhang Y."/>
            <person name="Zimin A.V."/>
            <person name="Baldwin J."/>
            <person name="Abdouelleil A."/>
            <person name="Abdulkadir J."/>
            <person name="Abebe A."/>
            <person name="Abera B."/>
            <person name="Abreu J."/>
            <person name="Acer S.C."/>
            <person name="Aftuck L."/>
            <person name="Alexander A."/>
            <person name="An P."/>
            <person name="Anderson E."/>
            <person name="Anderson S."/>
            <person name="Arachi H."/>
            <person name="Azer M."/>
            <person name="Bachantsang P."/>
            <person name="Barry A."/>
            <person name="Bayul T."/>
            <person name="Berlin A."/>
            <person name="Bessette D."/>
            <person name="Bloom T."/>
            <person name="Blye J."/>
            <person name="Boguslavskiy L."/>
            <person name="Bonnet C."/>
            <person name="Boukhgalter B."/>
            <person name="Bourzgui I."/>
            <person name="Brown A."/>
            <person name="Cahill P."/>
            <person name="Channer S."/>
            <person name="Cheshatsang Y."/>
            <person name="Chuda L."/>
            <person name="Citroen M."/>
            <person name="Collymore A."/>
            <person name="Cooke P."/>
            <person name="Costello M."/>
            <person name="D'Aco K."/>
            <person name="Daza R."/>
            <person name="De Haan G."/>
            <person name="DeGray S."/>
            <person name="DeMaso C."/>
            <person name="Dhargay N."/>
            <person name="Dooley K."/>
            <person name="Dooley E."/>
            <person name="Doricent M."/>
            <person name="Dorje P."/>
            <person name="Dorjee K."/>
            <person name="Dupes A."/>
            <person name="Elong R."/>
            <person name="Falk J."/>
            <person name="Farina A."/>
            <person name="Faro S."/>
            <person name="Ferguson D."/>
            <person name="Fisher S."/>
            <person name="Foley C.D."/>
            <person name="Franke A."/>
            <person name="Friedrich D."/>
            <person name="Gadbois L."/>
            <person name="Gearin G."/>
            <person name="Gearin C.R."/>
            <person name="Giannoukos G."/>
            <person name="Goode T."/>
            <person name="Graham J."/>
            <person name="Grandbois E."/>
            <person name="Grewal S."/>
            <person name="Gyaltsen K."/>
            <person name="Hafez N."/>
            <person name="Hagos B."/>
            <person name="Hall J."/>
            <person name="Henson C."/>
            <person name="Hollinger A."/>
            <person name="Honan T."/>
            <person name="Huard M.D."/>
            <person name="Hughes L."/>
            <person name="Hurhula B."/>
            <person name="Husby M.E."/>
            <person name="Kamat A."/>
            <person name="Kanga B."/>
            <person name="Kashin S."/>
            <person name="Khazanovich D."/>
            <person name="Kisner P."/>
            <person name="Lance K."/>
            <person name="Lara M."/>
            <person name="Lee W."/>
            <person name="Lennon N."/>
            <person name="Letendre F."/>
            <person name="LeVine R."/>
            <person name="Lipovsky A."/>
            <person name="Liu X."/>
            <person name="Liu J."/>
            <person name="Liu S."/>
            <person name="Lokyitsang T."/>
            <person name="Lokyitsang Y."/>
            <person name="Lubonja R."/>
            <person name="Lui A."/>
            <person name="MacDonald P."/>
            <person name="Magnisalis V."/>
            <person name="Maru K."/>
            <person name="Matthews C."/>
            <person name="McCusker W."/>
            <person name="McDonough S."/>
            <person name="Mehta T."/>
            <person name="Meldrim J."/>
            <person name="Meneus L."/>
            <person name="Mihai O."/>
            <person name="Mihalev A."/>
            <person name="Mihova T."/>
            <person name="Mittelman R."/>
            <person name="Mlenga V."/>
            <person name="Montmayeur A."/>
            <person name="Mulrain L."/>
            <person name="Navidi A."/>
            <person name="Naylor J."/>
            <person name="Negash T."/>
            <person name="Nguyen T."/>
            <person name="Nguyen N."/>
            <person name="Nicol R."/>
            <person name="Norbu C."/>
            <person name="Norbu N."/>
            <person name="Novod N."/>
            <person name="O'Neill B."/>
            <person name="Osman S."/>
            <person name="Markiewicz E."/>
            <person name="Oyono O.L."/>
            <person name="Patti C."/>
            <person name="Phunkhang P."/>
            <person name="Pierre F."/>
            <person name="Priest M."/>
            <person name="Raghuraman S."/>
            <person name="Rege F."/>
            <person name="Reyes R."/>
            <person name="Rise C."/>
            <person name="Rogov P."/>
            <person name="Ross K."/>
            <person name="Ryan E."/>
            <person name="Settipalli S."/>
            <person name="Shea T."/>
            <person name="Sherpa N."/>
            <person name="Shi L."/>
            <person name="Shih D."/>
            <person name="Sparrow T."/>
            <person name="Spaulding J."/>
            <person name="Stalker J."/>
            <person name="Stange-Thomann N."/>
            <person name="Stavropoulos S."/>
            <person name="Stone C."/>
            <person name="Strader C."/>
            <person name="Tesfaye S."/>
            <person name="Thomson T."/>
            <person name="Thoulutsang Y."/>
            <person name="Thoulutsang D."/>
            <person name="Topham K."/>
            <person name="Topping I."/>
            <person name="Tsamla T."/>
            <person name="Vassiliev H."/>
            <person name="Vo A."/>
            <person name="Wangchuk T."/>
            <person name="Wangdi T."/>
            <person name="Weiand M."/>
            <person name="Wilkinson J."/>
            <person name="Wilson A."/>
            <person name="Yadav S."/>
            <person name="Young G."/>
            <person name="Yu Q."/>
            <person name="Zembek L."/>
            <person name="Zhong D."/>
            <person name="Zimmer A."/>
            <person name="Zwirko Z."/>
            <person name="Jaffe D.B."/>
            <person name="Alvarez P."/>
            <person name="Brockman W."/>
            <person name="Butler J."/>
            <person name="Chin C."/>
            <person name="Gnerre S."/>
            <person name="Grabherr M."/>
            <person name="Kleber M."/>
            <person name="Mauceli E."/>
            <person name="MacCallum I."/>
        </authorList>
    </citation>
    <scope>NUCLEOTIDE SEQUENCE [LARGE SCALE GENOMIC DNA]</scope>
    <source>
        <strain evidence="3">Rob3c / Tucson 14021-0248.25</strain>
    </source>
</reference>
<protein>
    <submittedName>
        <fullName evidence="2">GM17557</fullName>
    </submittedName>
</protein>
<dbReference type="InterPro" id="IPR016149">
    <property type="entry name" value="Casein_kin_II_reg-sub_N"/>
</dbReference>
<evidence type="ECO:0000256" key="1">
    <source>
        <dbReference type="ARBA" id="ARBA00006941"/>
    </source>
</evidence>
<dbReference type="GO" id="GO:0005737">
    <property type="term" value="C:cytoplasm"/>
    <property type="evidence" value="ECO:0007669"/>
    <property type="project" value="TreeGrafter"/>
</dbReference>
<dbReference type="HOGENOM" id="CLU_837496_0_0_1"/>
<name>B4IGD0_DROSE</name>
<sequence>MSSPQSNEHKVDASWIGWFVGMIGNEFVCRVPIDFIENKFNLTGLEYFKETLDVVLEPLFDRSVAWVSGYEEKLYCMIHARYIVSARGLEDMRLKYERGDFGSCPRFYCKEQKTLPVGLSDNQSNEHKVDASWIGWFVGMIGNEFVCRVPIDFIENKFNLTGLEYFKETLDVVLEPLFDRSVAWVSGYEEKLYCMIHARYIVSARGLEDMRLKYERGDFGSCPRFYCKEQKTLPVGLSDKWGQSTVKIYCPSCKDVFRPKYRPKLDGAMFGTSFPHLFFMEFPMLKPQPPVEKYVPRLHGFRLHESALMPLESSETLTEDIGSTSSPSSFPN</sequence>
<dbReference type="GO" id="GO:0005956">
    <property type="term" value="C:protein kinase CK2 complex"/>
    <property type="evidence" value="ECO:0007669"/>
    <property type="project" value="InterPro"/>
</dbReference>
<proteinExistence type="inferred from homology"/>
<dbReference type="Gene3D" id="1.10.1820.10">
    <property type="entry name" value="protein kinase ck2 holoenzyme, chain C, domain 1"/>
    <property type="match status" value="2"/>
</dbReference>
<dbReference type="Proteomes" id="UP000001292">
    <property type="component" value="Unassembled WGS sequence"/>
</dbReference>
<evidence type="ECO:0000313" key="2">
    <source>
        <dbReference type="EMBL" id="EDW48864.1"/>
    </source>
</evidence>
<dbReference type="PANTHER" id="PTHR11740">
    <property type="entry name" value="CASEIN KINASE II SUBUNIT BETA"/>
    <property type="match status" value="1"/>
</dbReference>
<dbReference type="PRINTS" id="PR00472">
    <property type="entry name" value="CASNKINASEII"/>
</dbReference>
<gene>
    <name evidence="2" type="primary">Dsec\GM17557</name>
    <name evidence="2" type="ORF">Dsec_GM17557</name>
</gene>
<dbReference type="SUPFAM" id="SSF57798">
    <property type="entry name" value="Casein kinase II beta subunit"/>
    <property type="match status" value="2"/>
</dbReference>
<dbReference type="GO" id="GO:0019887">
    <property type="term" value="F:protein kinase regulator activity"/>
    <property type="evidence" value="ECO:0007669"/>
    <property type="project" value="InterPro"/>
</dbReference>
<accession>B4IGD0</accession>
<dbReference type="EMBL" id="CH480835">
    <property type="protein sequence ID" value="EDW48864.1"/>
    <property type="molecule type" value="Genomic_DNA"/>
</dbReference>
<dbReference type="Pfam" id="PF01214">
    <property type="entry name" value="CK_II_beta"/>
    <property type="match status" value="2"/>
</dbReference>
<dbReference type="PhylomeDB" id="B4IGD0"/>
<dbReference type="SMART" id="SM01085">
    <property type="entry name" value="CK_II_beta"/>
    <property type="match status" value="2"/>
</dbReference>
<comment type="similarity">
    <text evidence="1">Belongs to the casein kinase 2 subunit beta family.</text>
</comment>
<evidence type="ECO:0000313" key="3">
    <source>
        <dbReference type="Proteomes" id="UP000001292"/>
    </source>
</evidence>